<dbReference type="InterPro" id="IPR037185">
    <property type="entry name" value="EmrE-like"/>
</dbReference>
<dbReference type="EMBL" id="HBGH01002370">
    <property type="protein sequence ID" value="CAD9225966.1"/>
    <property type="molecule type" value="Transcribed_RNA"/>
</dbReference>
<dbReference type="InterPro" id="IPR004853">
    <property type="entry name" value="Sugar_P_trans_dom"/>
</dbReference>
<proteinExistence type="predicted"/>
<organism evidence="7">
    <name type="scientific">Compsopogon caeruleus</name>
    <dbReference type="NCBI Taxonomy" id="31354"/>
    <lineage>
        <taxon>Eukaryota</taxon>
        <taxon>Rhodophyta</taxon>
        <taxon>Compsopogonophyceae</taxon>
        <taxon>Compsopogonales</taxon>
        <taxon>Compsopogonaceae</taxon>
        <taxon>Compsopogon</taxon>
    </lineage>
</organism>
<dbReference type="GO" id="GO:0016020">
    <property type="term" value="C:membrane"/>
    <property type="evidence" value="ECO:0007669"/>
    <property type="project" value="UniProtKB-SubCell"/>
</dbReference>
<sequence length="137" mass="15076">MKNYKDDPTLGSRNMYGLISIVAFLLELPMALIADRGIPKLIPATSSAVSPNTLLLYILSSAIMYHLYNESSYMALGQVSPVTFSVGNTVKRVIIIVASILVFKTKFLPLNAFGMIIALLGTFLYSWTKERASRKPA</sequence>
<gene>
    <name evidence="7" type="ORF">CCAE0312_LOCUS1287</name>
</gene>
<reference evidence="7" key="1">
    <citation type="submission" date="2021-01" db="EMBL/GenBank/DDBJ databases">
        <authorList>
            <person name="Corre E."/>
            <person name="Pelletier E."/>
            <person name="Niang G."/>
            <person name="Scheremetjew M."/>
            <person name="Finn R."/>
            <person name="Kale V."/>
            <person name="Holt S."/>
            <person name="Cochrane G."/>
            <person name="Meng A."/>
            <person name="Brown T."/>
            <person name="Cohen L."/>
        </authorList>
    </citation>
    <scope>NUCLEOTIDE SEQUENCE</scope>
    <source>
        <strain evidence="7">SAG 36.94</strain>
    </source>
</reference>
<comment type="subcellular location">
    <subcellularLocation>
        <location evidence="1">Membrane</location>
        <topology evidence="1">Multi-pass membrane protein</topology>
    </subcellularLocation>
</comment>
<dbReference type="InterPro" id="IPR050186">
    <property type="entry name" value="TPT_transporter"/>
</dbReference>
<feature type="transmembrane region" description="Helical" evidence="5">
    <location>
        <begin position="107"/>
        <end position="127"/>
    </location>
</feature>
<evidence type="ECO:0000256" key="4">
    <source>
        <dbReference type="ARBA" id="ARBA00023136"/>
    </source>
</evidence>
<feature type="transmembrane region" description="Helical" evidence="5">
    <location>
        <begin position="15"/>
        <end position="34"/>
    </location>
</feature>
<evidence type="ECO:0000256" key="2">
    <source>
        <dbReference type="ARBA" id="ARBA00022692"/>
    </source>
</evidence>
<dbReference type="PANTHER" id="PTHR11132">
    <property type="entry name" value="SOLUTE CARRIER FAMILY 35"/>
    <property type="match status" value="1"/>
</dbReference>
<feature type="domain" description="Sugar phosphate transporter" evidence="6">
    <location>
        <begin position="1"/>
        <end position="126"/>
    </location>
</feature>
<name>A0A7S1XBY3_9RHOD</name>
<protein>
    <recommendedName>
        <fullName evidence="6">Sugar phosphate transporter domain-containing protein</fullName>
    </recommendedName>
</protein>
<feature type="transmembrane region" description="Helical" evidence="5">
    <location>
        <begin position="46"/>
        <end position="68"/>
    </location>
</feature>
<evidence type="ECO:0000256" key="5">
    <source>
        <dbReference type="SAM" id="Phobius"/>
    </source>
</evidence>
<evidence type="ECO:0000259" key="6">
    <source>
        <dbReference type="Pfam" id="PF03151"/>
    </source>
</evidence>
<keyword evidence="4 5" id="KW-0472">Membrane</keyword>
<dbReference type="SUPFAM" id="SSF103481">
    <property type="entry name" value="Multidrug resistance efflux transporter EmrE"/>
    <property type="match status" value="1"/>
</dbReference>
<evidence type="ECO:0000256" key="3">
    <source>
        <dbReference type="ARBA" id="ARBA00022989"/>
    </source>
</evidence>
<accession>A0A7S1XBY3</accession>
<evidence type="ECO:0000313" key="7">
    <source>
        <dbReference type="EMBL" id="CAD9225966.1"/>
    </source>
</evidence>
<keyword evidence="3 5" id="KW-1133">Transmembrane helix</keyword>
<keyword evidence="2 5" id="KW-0812">Transmembrane</keyword>
<evidence type="ECO:0000256" key="1">
    <source>
        <dbReference type="ARBA" id="ARBA00004141"/>
    </source>
</evidence>
<dbReference type="AlphaFoldDB" id="A0A7S1XBY3"/>
<dbReference type="Pfam" id="PF03151">
    <property type="entry name" value="TPT"/>
    <property type="match status" value="1"/>
</dbReference>